<keyword evidence="4" id="KW-1185">Reference proteome</keyword>
<reference evidence="3 4" key="1">
    <citation type="journal article" date="2018" name="Int. J. Syst. Evol. Microbiol.">
        <title>Draft Genome Sequence of Faecalimonas umbilicata JCM 30896T, an Acetate-Producing Bacterium Isolated from Human Feces.</title>
        <authorList>
            <person name="Sakamoto M."/>
            <person name="Ikeyama N."/>
            <person name="Yuki M."/>
            <person name="Ohkuma M."/>
        </authorList>
    </citation>
    <scope>NUCLEOTIDE SEQUENCE [LARGE SCALE GENOMIC DNA]</scope>
    <source>
        <strain evidence="3 4">EGH7</strain>
    </source>
</reference>
<dbReference type="InterPro" id="IPR043519">
    <property type="entry name" value="NT_sf"/>
</dbReference>
<protein>
    <submittedName>
        <fullName evidence="3">GTP pyrophosphokinase</fullName>
    </submittedName>
</protein>
<dbReference type="PANTHER" id="PTHR47837">
    <property type="entry name" value="GTP PYROPHOSPHOKINASE YJBM"/>
    <property type="match status" value="1"/>
</dbReference>
<accession>A0ABQ0R0G7</accession>
<evidence type="ECO:0000259" key="2">
    <source>
        <dbReference type="SMART" id="SM00954"/>
    </source>
</evidence>
<dbReference type="Gene3D" id="1.10.287.860">
    <property type="entry name" value="Nucleotidyltransferase"/>
    <property type="match status" value="1"/>
</dbReference>
<feature type="domain" description="RelA/SpoT" evidence="2">
    <location>
        <begin position="89"/>
        <end position="212"/>
    </location>
</feature>
<organism evidence="3 4">
    <name type="scientific">Faecalimonas umbilicata</name>
    <dbReference type="NCBI Taxonomy" id="1912855"/>
    <lineage>
        <taxon>Bacteria</taxon>
        <taxon>Bacillati</taxon>
        <taxon>Bacillota</taxon>
        <taxon>Clostridia</taxon>
        <taxon>Lachnospirales</taxon>
        <taxon>Lachnospiraceae</taxon>
        <taxon>Faecalimonas</taxon>
    </lineage>
</organism>
<evidence type="ECO:0000313" key="3">
    <source>
        <dbReference type="EMBL" id="GBU06061.1"/>
    </source>
</evidence>
<dbReference type="CDD" id="cd05399">
    <property type="entry name" value="NT_Rel-Spo_like"/>
    <property type="match status" value="1"/>
</dbReference>
<dbReference type="Proteomes" id="UP000702954">
    <property type="component" value="Unassembled WGS sequence"/>
</dbReference>
<dbReference type="PANTHER" id="PTHR47837:SF2">
    <property type="entry name" value="GTP PYROPHOSPHOKINASE YWAC"/>
    <property type="match status" value="1"/>
</dbReference>
<gene>
    <name evidence="3" type="ORF">FAEUMB_26020</name>
</gene>
<dbReference type="Gene3D" id="3.30.460.10">
    <property type="entry name" value="Beta Polymerase, domain 2"/>
    <property type="match status" value="1"/>
</dbReference>
<name>A0ABQ0R0G7_9FIRM</name>
<evidence type="ECO:0000256" key="1">
    <source>
        <dbReference type="ARBA" id="ARBA00004976"/>
    </source>
</evidence>
<dbReference type="InterPro" id="IPR007685">
    <property type="entry name" value="RelA_SpoT"/>
</dbReference>
<comment type="caution">
    <text evidence="3">The sequence shown here is derived from an EMBL/GenBank/DDBJ whole genome shotgun (WGS) entry which is preliminary data.</text>
</comment>
<proteinExistence type="predicted"/>
<sequence>MCMKENYTLEERRIVMEIKEILQNQESQAAMKQLMSDEIMNLIHENMKPRDTIMAYYRCAIMEVETKFKVLNEQFSLEYDRNPIESIKSRTKSMESLAKKIRDRNIPSSLEAIEENINDIAGVRVICSFCEDIYMLANCLLKQDDITLIEIKDYIKKPKPNGYRSLHLIISVPIFLKDEKRDMKVEVQLRTIAMDFWASLEHKIRYKKNLSEDLQKELAEELLYCANQSAELDMKMQKIRNKI</sequence>
<evidence type="ECO:0000313" key="4">
    <source>
        <dbReference type="Proteomes" id="UP000702954"/>
    </source>
</evidence>
<dbReference type="InterPro" id="IPR052366">
    <property type="entry name" value="GTP_Pyrophosphokinase"/>
</dbReference>
<comment type="pathway">
    <text evidence="1">Purine metabolism; ppGpp biosynthesis; ppGpp from GTP: step 1/2.</text>
</comment>
<dbReference type="Pfam" id="PF04607">
    <property type="entry name" value="RelA_SpoT"/>
    <property type="match status" value="1"/>
</dbReference>
<dbReference type="SMART" id="SM00954">
    <property type="entry name" value="RelA_SpoT"/>
    <property type="match status" value="1"/>
</dbReference>
<dbReference type="SUPFAM" id="SSF81301">
    <property type="entry name" value="Nucleotidyltransferase"/>
    <property type="match status" value="1"/>
</dbReference>
<dbReference type="EMBL" id="BHEO01000008">
    <property type="protein sequence ID" value="GBU06061.1"/>
    <property type="molecule type" value="Genomic_DNA"/>
</dbReference>